<evidence type="ECO:0000256" key="2">
    <source>
        <dbReference type="SAM" id="Phobius"/>
    </source>
</evidence>
<feature type="region of interest" description="Disordered" evidence="1">
    <location>
        <begin position="1"/>
        <end position="24"/>
    </location>
</feature>
<protein>
    <submittedName>
        <fullName evidence="3">Uncharacterized protein</fullName>
    </submittedName>
</protein>
<keyword evidence="2" id="KW-0472">Membrane</keyword>
<evidence type="ECO:0000313" key="4">
    <source>
        <dbReference type="Proteomes" id="UP000502035"/>
    </source>
</evidence>
<feature type="transmembrane region" description="Helical" evidence="2">
    <location>
        <begin position="77"/>
        <end position="96"/>
    </location>
</feature>
<keyword evidence="4" id="KW-1185">Reference proteome</keyword>
<evidence type="ECO:0000313" key="3">
    <source>
        <dbReference type="EMBL" id="QIK75223.1"/>
    </source>
</evidence>
<dbReference type="AlphaFoldDB" id="A0A6G7YEK3"/>
<keyword evidence="2" id="KW-1133">Transmembrane helix</keyword>
<gene>
    <name evidence="3" type="ORF">G7071_07075</name>
</gene>
<feature type="transmembrane region" description="Helical" evidence="2">
    <location>
        <begin position="50"/>
        <end position="71"/>
    </location>
</feature>
<proteinExistence type="predicted"/>
<name>A0A6G7YEK3_9ACTN</name>
<reference evidence="3 4" key="1">
    <citation type="submission" date="2020-03" db="EMBL/GenBank/DDBJ databases">
        <title>Nocardioides sp. nov., isolated from fish.</title>
        <authorList>
            <person name="Hyun D.-W."/>
            <person name="Bae J.-W."/>
        </authorList>
    </citation>
    <scope>NUCLEOTIDE SEQUENCE [LARGE SCALE GENOMIC DNA]</scope>
    <source>
        <strain evidence="3 4">HDW12A</strain>
    </source>
</reference>
<dbReference type="RefSeq" id="WP_166316653.1">
    <property type="nucleotide sequence ID" value="NZ_CP049866.1"/>
</dbReference>
<sequence>MTNHSLLRRAPQMPPHEVPGFSHARKNGAAPHVSYTPPFLSVTPSSKSRLLQGSGMVGGCLAVCFAAGFLGSTGGRLTILGAVGVLVSLAAAMVLVSRTIRSFERALLSELQQGYTTTRARGTWWLSSSPHGVVKDGFTRWDFRGTWVLSAKGVVVTVPEAGHEPPGLYPSPRAMGMLELWTGREWTGYRVPDHH</sequence>
<evidence type="ECO:0000256" key="1">
    <source>
        <dbReference type="SAM" id="MobiDB-lite"/>
    </source>
</evidence>
<dbReference type="EMBL" id="CP049866">
    <property type="protein sequence ID" value="QIK75223.1"/>
    <property type="molecule type" value="Genomic_DNA"/>
</dbReference>
<organism evidence="3 4">
    <name type="scientific">Nocardioides piscis</name>
    <dbReference type="NCBI Taxonomy" id="2714938"/>
    <lineage>
        <taxon>Bacteria</taxon>
        <taxon>Bacillati</taxon>
        <taxon>Actinomycetota</taxon>
        <taxon>Actinomycetes</taxon>
        <taxon>Propionibacteriales</taxon>
        <taxon>Nocardioidaceae</taxon>
        <taxon>Nocardioides</taxon>
    </lineage>
</organism>
<keyword evidence="2" id="KW-0812">Transmembrane</keyword>
<dbReference type="KEGG" id="npi:G7071_07075"/>
<accession>A0A6G7YEK3</accession>
<dbReference type="Proteomes" id="UP000502035">
    <property type="component" value="Chromosome"/>
</dbReference>